<keyword evidence="1" id="KW-0812">Transmembrane</keyword>
<dbReference type="Proteomes" id="UP000633365">
    <property type="component" value="Unassembled WGS sequence"/>
</dbReference>
<keyword evidence="3" id="KW-1185">Reference proteome</keyword>
<comment type="caution">
    <text evidence="2">The sequence shown here is derived from an EMBL/GenBank/DDBJ whole genome shotgun (WGS) entry which is preliminary data.</text>
</comment>
<evidence type="ECO:0000313" key="3">
    <source>
        <dbReference type="Proteomes" id="UP000633365"/>
    </source>
</evidence>
<protein>
    <submittedName>
        <fullName evidence="2">SpoVA/SpoVAEb family sporulation membrane protein</fullName>
    </submittedName>
</protein>
<sequence>MQYLTAFLVGGLICSVGQILIDKTGLTPAKILTLFVTAGVLLGALGLYQPLLDFAGEGAAAPISGFGCLMAEGMKDALREDGAVGILTGALKSAAGGIGAAMVLSLIAGVLFKPKDKG</sequence>
<evidence type="ECO:0000313" key="2">
    <source>
        <dbReference type="EMBL" id="MBK6089487.1"/>
    </source>
</evidence>
<evidence type="ECO:0000256" key="1">
    <source>
        <dbReference type="SAM" id="Phobius"/>
    </source>
</evidence>
<dbReference type="InterPro" id="IPR005562">
    <property type="entry name" value="SpoVA"/>
</dbReference>
<feature type="transmembrane region" description="Helical" evidence="1">
    <location>
        <begin position="31"/>
        <end position="48"/>
    </location>
</feature>
<dbReference type="PANTHER" id="PTHR38450">
    <property type="entry name" value="STAGE V SPORULATION PROTEIN AC-RELATED"/>
    <property type="match status" value="1"/>
</dbReference>
<reference evidence="2" key="1">
    <citation type="submission" date="2021-01" db="EMBL/GenBank/DDBJ databases">
        <title>Genome public.</title>
        <authorList>
            <person name="Liu C."/>
            <person name="Sun Q."/>
        </authorList>
    </citation>
    <scope>NUCLEOTIDE SEQUENCE</scope>
    <source>
        <strain evidence="2">M6</strain>
    </source>
</reference>
<keyword evidence="1" id="KW-1133">Transmembrane helix</keyword>
<dbReference type="EMBL" id="JAEQMG010000140">
    <property type="protein sequence ID" value="MBK6089487.1"/>
    <property type="molecule type" value="Genomic_DNA"/>
</dbReference>
<dbReference type="RefSeq" id="WP_201428209.1">
    <property type="nucleotide sequence ID" value="NZ_JAEQMG010000140.1"/>
</dbReference>
<name>A0A934WT52_9FIRM</name>
<keyword evidence="1" id="KW-0472">Membrane</keyword>
<gene>
    <name evidence="2" type="ORF">JKK62_12700</name>
</gene>
<dbReference type="AlphaFoldDB" id="A0A934WT52"/>
<dbReference type="PANTHER" id="PTHR38450:SF2">
    <property type="entry name" value="STAGE V SPORULATION PROTEIN AEB"/>
    <property type="match status" value="1"/>
</dbReference>
<feature type="transmembrane region" description="Helical" evidence="1">
    <location>
        <begin position="94"/>
        <end position="112"/>
    </location>
</feature>
<accession>A0A934WT52</accession>
<organism evidence="2 3">
    <name type="scientific">Ruminococcus difficilis</name>
    <dbReference type="NCBI Taxonomy" id="2763069"/>
    <lineage>
        <taxon>Bacteria</taxon>
        <taxon>Bacillati</taxon>
        <taxon>Bacillota</taxon>
        <taxon>Clostridia</taxon>
        <taxon>Eubacteriales</taxon>
        <taxon>Oscillospiraceae</taxon>
        <taxon>Ruminococcus</taxon>
    </lineage>
</organism>
<dbReference type="Pfam" id="PF03862">
    <property type="entry name" value="SpoVAC_SpoVAEB"/>
    <property type="match status" value="1"/>
</dbReference>
<proteinExistence type="predicted"/>